<name>A0A6J3MHJ6_9PEZI</name>
<sequence length="497" mass="51614">MKTSSAVLATAVAWTSLVNAQSTYSSLTSSYAPLASCSSSLTAKYAAPSVAPGYVARLVAQDLSRPRGIKFDNEGNLLVVEQDKGIAALTLVESGAGCWSVSSRRMVIDEPSLNHGIELSADGNTLYASSGETLWSWAYSSSSQTNTSGPRALVTGMAGSDHTSRTLLLSKKAPGLMVINRGSNSNIDPEASSITTGHSQVKAFNLTNATDGPYDFNTDGLLLGWGLRNDVGMDEEPLHGGIYSVENSADQISRDGVDIHRDNPAEELNFLGYLNGTSSANQGRNFGYPECFTAWNTSAIPRFGGTVGQQFAIDASNATLNDTLCDRSHRQPAVLAFQAHTAPLDLLFTPSGTTAWITFHGSWNRESPVGYKVSAVAFSGGAPTSRLEDSAAATVDVVANPDLAACPGACFRPVGLAWDPQGRLFLSSDSTGEIYAVLRTDGVPVALGPTPVRSADGTGGAGTTAATAPAPSSTNLAASVGASGVLAVGFAVLAFWL</sequence>
<feature type="signal peptide" evidence="2">
    <location>
        <begin position="1"/>
        <end position="20"/>
    </location>
</feature>
<reference evidence="5" key="1">
    <citation type="submission" date="2020-01" db="EMBL/GenBank/DDBJ databases">
        <authorList>
            <consortium name="DOE Joint Genome Institute"/>
            <person name="Haridas S."/>
            <person name="Albert R."/>
            <person name="Binder M."/>
            <person name="Bloem J."/>
            <person name="Labutti K."/>
            <person name="Salamov A."/>
            <person name="Andreopoulos B."/>
            <person name="Baker S.E."/>
            <person name="Barry K."/>
            <person name="Bills G."/>
            <person name="Bluhm B.H."/>
            <person name="Cannon C."/>
            <person name="Castanera R."/>
            <person name="Culley D.E."/>
            <person name="Daum C."/>
            <person name="Ezra D."/>
            <person name="Gonzalez J.B."/>
            <person name="Henrissat B."/>
            <person name="Kuo A."/>
            <person name="Liang C."/>
            <person name="Lipzen A."/>
            <person name="Lutzoni F."/>
            <person name="Magnuson J."/>
            <person name="Mondo S."/>
            <person name="Nolan M."/>
            <person name="Ohm R."/>
            <person name="Pangilinan J."/>
            <person name="Park H.-J."/>
            <person name="Ramirez L."/>
            <person name="Alfaro M."/>
            <person name="Sun H."/>
            <person name="Tritt A."/>
            <person name="Yoshinaga Y."/>
            <person name="Zwiers L.-H."/>
            <person name="Turgeon B.G."/>
            <person name="Goodwin S.B."/>
            <person name="Spatafora J.W."/>
            <person name="Crous P.W."/>
            <person name="Grigoriev I.V."/>
        </authorList>
    </citation>
    <scope>NUCLEOTIDE SEQUENCE</scope>
    <source>
        <strain evidence="5">CBS 342.82</strain>
    </source>
</reference>
<dbReference type="InterPro" id="IPR011042">
    <property type="entry name" value="6-blade_b-propeller_TolB-like"/>
</dbReference>
<dbReference type="Pfam" id="PF22807">
    <property type="entry name" value="TrAA12"/>
    <property type="match status" value="1"/>
</dbReference>
<dbReference type="GeneID" id="54364050"/>
<dbReference type="Proteomes" id="UP000504637">
    <property type="component" value="Unplaced"/>
</dbReference>
<proteinExistence type="predicted"/>
<evidence type="ECO:0000256" key="1">
    <source>
        <dbReference type="SAM" id="MobiDB-lite"/>
    </source>
</evidence>
<dbReference type="AlphaFoldDB" id="A0A6J3MHJ6"/>
<evidence type="ECO:0000256" key="2">
    <source>
        <dbReference type="SAM" id="SignalP"/>
    </source>
</evidence>
<dbReference type="SUPFAM" id="SSF50952">
    <property type="entry name" value="Soluble quinoprotein glucose dehydrogenase"/>
    <property type="match status" value="1"/>
</dbReference>
<reference evidence="5" key="3">
    <citation type="submission" date="2025-08" db="UniProtKB">
        <authorList>
            <consortium name="RefSeq"/>
        </authorList>
    </citation>
    <scope>IDENTIFICATION</scope>
    <source>
        <strain evidence="5">CBS 342.82</strain>
    </source>
</reference>
<evidence type="ECO:0000259" key="3">
    <source>
        <dbReference type="Pfam" id="PF22807"/>
    </source>
</evidence>
<accession>A0A6J3MHJ6</accession>
<feature type="domain" description="Pyrroloquinoline quinone-dependent pyranose dehydrogenase beta-propeller" evidence="3">
    <location>
        <begin position="48"/>
        <end position="438"/>
    </location>
</feature>
<evidence type="ECO:0000313" key="4">
    <source>
        <dbReference type="Proteomes" id="UP000504637"/>
    </source>
</evidence>
<gene>
    <name evidence="5" type="ORF">K489DRAFT_386724</name>
</gene>
<protein>
    <submittedName>
        <fullName evidence="5">Soluble quino protein glucose dehydrogenase</fullName>
    </submittedName>
</protein>
<dbReference type="Gene3D" id="2.120.10.30">
    <property type="entry name" value="TolB, C-terminal domain"/>
    <property type="match status" value="1"/>
</dbReference>
<organism evidence="5">
    <name type="scientific">Dissoconium aciculare CBS 342.82</name>
    <dbReference type="NCBI Taxonomy" id="1314786"/>
    <lineage>
        <taxon>Eukaryota</taxon>
        <taxon>Fungi</taxon>
        <taxon>Dikarya</taxon>
        <taxon>Ascomycota</taxon>
        <taxon>Pezizomycotina</taxon>
        <taxon>Dothideomycetes</taxon>
        <taxon>Dothideomycetidae</taxon>
        <taxon>Mycosphaerellales</taxon>
        <taxon>Dissoconiaceae</taxon>
        <taxon>Dissoconium</taxon>
    </lineage>
</organism>
<feature type="region of interest" description="Disordered" evidence="1">
    <location>
        <begin position="450"/>
        <end position="470"/>
    </location>
</feature>
<reference evidence="5" key="2">
    <citation type="submission" date="2020-04" db="EMBL/GenBank/DDBJ databases">
        <authorList>
            <consortium name="NCBI Genome Project"/>
        </authorList>
    </citation>
    <scope>NUCLEOTIDE SEQUENCE</scope>
    <source>
        <strain evidence="5">CBS 342.82</strain>
    </source>
</reference>
<keyword evidence="2" id="KW-0732">Signal</keyword>
<feature type="chain" id="PRO_5027010989" evidence="2">
    <location>
        <begin position="21"/>
        <end position="497"/>
    </location>
</feature>
<dbReference type="InterPro" id="IPR011041">
    <property type="entry name" value="Quinoprot_gluc/sorb_DH_b-prop"/>
</dbReference>
<evidence type="ECO:0000313" key="5">
    <source>
        <dbReference type="RefSeq" id="XP_033463398.1"/>
    </source>
</evidence>
<dbReference type="InterPro" id="IPR054539">
    <property type="entry name" value="Beta-prop_PDH"/>
</dbReference>
<keyword evidence="4" id="KW-1185">Reference proteome</keyword>
<dbReference type="OrthoDB" id="507128at2759"/>
<dbReference type="RefSeq" id="XP_033463398.1">
    <property type="nucleotide sequence ID" value="XM_033606250.1"/>
</dbReference>